<dbReference type="InterPro" id="IPR041188">
    <property type="entry name" value="HTH_ABP1_N"/>
</dbReference>
<dbReference type="EMBL" id="PZQS01000008">
    <property type="protein sequence ID" value="PVD26582.1"/>
    <property type="molecule type" value="Genomic_DNA"/>
</dbReference>
<keyword evidence="1" id="KW-0238">DNA-binding</keyword>
<dbReference type="InterPro" id="IPR009057">
    <property type="entry name" value="Homeodomain-like_sf"/>
</dbReference>
<evidence type="ECO:0000256" key="1">
    <source>
        <dbReference type="ARBA" id="ARBA00023125"/>
    </source>
</evidence>
<dbReference type="Pfam" id="PF03184">
    <property type="entry name" value="DDE_1"/>
    <property type="match status" value="1"/>
</dbReference>
<evidence type="ECO:0000259" key="2">
    <source>
        <dbReference type="PROSITE" id="PS51253"/>
    </source>
</evidence>
<dbReference type="Pfam" id="PF18107">
    <property type="entry name" value="HTH_ABP1_N"/>
    <property type="match status" value="1"/>
</dbReference>
<keyword evidence="4" id="KW-1185">Reference proteome</keyword>
<sequence>MSRKRRLFCLTVEQKREICVFHDQNPSKTQKEIADIFTRRFGQPVSRRTVGDILSGKPKWLANQSRDAKRLRQGKHAELEDALHLWFASASAQNVVVTDAALRDTARQIGAELGVDDFQYSNGWLHRFKTRHRIASQRATSKSREVLASQRLVCGEQPVEHGQDIPGDNHIGVDPSAVSITWRGVPGRWLNGYPCRDIYFLVATGLFYRLMPDRSLTTPDPSKGLDKPMKDRVSVVLCANAEGSEKLKPLIIGTVQDPPCLRGRLKSELCIEYRANQNALLGASLLRDFLQAFDRRMARENRRILLLLEDHTPINITHTDLSHVRCLFLPPSATCHERQPVGAVMAQAFKSHYRRLVMQFLVAEVEAGRPLPLVELSDALRWSQLSWDHVTAEVIAAFWHQVKLVPGDLQSSPVAADIVKPSGAACDLHDLLQRLGHATNIPPSHLMTPDEYLAVDNWLPTCELTSDAQPLALANSQKTGETSGGEEEKRDDLFGIASASTPSKRADVSHEEAAKALDVLMRFFEQTPLARPDDIRALSVIKCRVDHLCQ</sequence>
<protein>
    <recommendedName>
        <fullName evidence="2">HTH CENPB-type domain-containing protein</fullName>
    </recommendedName>
</protein>
<accession>A0A2T7NZH9</accession>
<dbReference type="PANTHER" id="PTHR19303">
    <property type="entry name" value="TRANSPOSON"/>
    <property type="match status" value="1"/>
</dbReference>
<proteinExistence type="predicted"/>
<dbReference type="GO" id="GO:0003677">
    <property type="term" value="F:DNA binding"/>
    <property type="evidence" value="ECO:0007669"/>
    <property type="project" value="UniProtKB-KW"/>
</dbReference>
<dbReference type="PANTHER" id="PTHR19303:SF73">
    <property type="entry name" value="PROTEIN PDC2"/>
    <property type="match status" value="1"/>
</dbReference>
<dbReference type="Proteomes" id="UP000245119">
    <property type="component" value="Linkage Group LG8"/>
</dbReference>
<dbReference type="OrthoDB" id="6112783at2759"/>
<gene>
    <name evidence="3" type="ORF">C0Q70_14259</name>
</gene>
<evidence type="ECO:0000313" key="3">
    <source>
        <dbReference type="EMBL" id="PVD26582.1"/>
    </source>
</evidence>
<dbReference type="SMART" id="SM00674">
    <property type="entry name" value="CENPB"/>
    <property type="match status" value="1"/>
</dbReference>
<evidence type="ECO:0000313" key="4">
    <source>
        <dbReference type="Proteomes" id="UP000245119"/>
    </source>
</evidence>
<organism evidence="3 4">
    <name type="scientific">Pomacea canaliculata</name>
    <name type="common">Golden apple snail</name>
    <dbReference type="NCBI Taxonomy" id="400727"/>
    <lineage>
        <taxon>Eukaryota</taxon>
        <taxon>Metazoa</taxon>
        <taxon>Spiralia</taxon>
        <taxon>Lophotrochozoa</taxon>
        <taxon>Mollusca</taxon>
        <taxon>Gastropoda</taxon>
        <taxon>Caenogastropoda</taxon>
        <taxon>Architaenioglossa</taxon>
        <taxon>Ampullarioidea</taxon>
        <taxon>Ampullariidae</taxon>
        <taxon>Pomacea</taxon>
    </lineage>
</organism>
<name>A0A2T7NZH9_POMCA</name>
<dbReference type="AlphaFoldDB" id="A0A2T7NZH9"/>
<dbReference type="Gene3D" id="1.10.10.60">
    <property type="entry name" value="Homeodomain-like"/>
    <property type="match status" value="2"/>
</dbReference>
<dbReference type="SUPFAM" id="SSF46689">
    <property type="entry name" value="Homeodomain-like"/>
    <property type="match status" value="2"/>
</dbReference>
<dbReference type="PROSITE" id="PS51253">
    <property type="entry name" value="HTH_CENPB"/>
    <property type="match status" value="1"/>
</dbReference>
<comment type="caution">
    <text evidence="3">The sequence shown here is derived from an EMBL/GenBank/DDBJ whole genome shotgun (WGS) entry which is preliminary data.</text>
</comment>
<reference evidence="3 4" key="1">
    <citation type="submission" date="2018-04" db="EMBL/GenBank/DDBJ databases">
        <title>The genome of golden apple snail Pomacea canaliculata provides insight into stress tolerance and invasive adaptation.</title>
        <authorList>
            <person name="Liu C."/>
            <person name="Liu B."/>
            <person name="Ren Y."/>
            <person name="Zhang Y."/>
            <person name="Wang H."/>
            <person name="Li S."/>
            <person name="Jiang F."/>
            <person name="Yin L."/>
            <person name="Zhang G."/>
            <person name="Qian W."/>
            <person name="Fan W."/>
        </authorList>
    </citation>
    <scope>NUCLEOTIDE SEQUENCE [LARGE SCALE GENOMIC DNA]</scope>
    <source>
        <strain evidence="3">SZHN2017</strain>
        <tissue evidence="3">Muscle</tissue>
    </source>
</reference>
<dbReference type="GO" id="GO:0005634">
    <property type="term" value="C:nucleus"/>
    <property type="evidence" value="ECO:0007669"/>
    <property type="project" value="TreeGrafter"/>
</dbReference>
<dbReference type="InterPro" id="IPR050863">
    <property type="entry name" value="CenT-Element_Derived"/>
</dbReference>
<dbReference type="Pfam" id="PF03221">
    <property type="entry name" value="HTH_Tnp_Tc5"/>
    <property type="match status" value="1"/>
</dbReference>
<dbReference type="InterPro" id="IPR006600">
    <property type="entry name" value="HTH_CenpB_DNA-bd_dom"/>
</dbReference>
<dbReference type="InterPro" id="IPR004875">
    <property type="entry name" value="DDE_SF_endonuclease_dom"/>
</dbReference>
<feature type="domain" description="HTH CENPB-type" evidence="2">
    <location>
        <begin position="67"/>
        <end position="138"/>
    </location>
</feature>